<protein>
    <recommendedName>
        <fullName evidence="2">BD-FAE-like domain-containing protein</fullName>
    </recommendedName>
</protein>
<dbReference type="Proteomes" id="UP001153461">
    <property type="component" value="Unassembled WGS sequence"/>
</dbReference>
<feature type="domain" description="BD-FAE-like" evidence="2">
    <location>
        <begin position="22"/>
        <end position="94"/>
    </location>
</feature>
<evidence type="ECO:0000259" key="2">
    <source>
        <dbReference type="Pfam" id="PF20434"/>
    </source>
</evidence>
<reference evidence="3" key="1">
    <citation type="submission" date="2021-07" db="EMBL/GenBank/DDBJ databases">
        <authorList>
            <person name="Branca A.L. A."/>
        </authorList>
    </citation>
    <scope>NUCLEOTIDE SEQUENCE</scope>
</reference>
<evidence type="ECO:0000256" key="1">
    <source>
        <dbReference type="SAM" id="MobiDB-lite"/>
    </source>
</evidence>
<dbReference type="Pfam" id="PF20434">
    <property type="entry name" value="BD-FAE"/>
    <property type="match status" value="1"/>
</dbReference>
<gene>
    <name evidence="3" type="ORF">PNAL_LOCUS6794</name>
</gene>
<dbReference type="EMBL" id="CAJVNV010000366">
    <property type="protein sequence ID" value="CAG8176179.1"/>
    <property type="molecule type" value="Genomic_DNA"/>
</dbReference>
<name>A0A9W4HY17_PENNA</name>
<sequence length="221" mass="23553">MEMETTIISASGSPSPPWQSGTDSTGSAEVARLTGQSYAFATVNYTLIPSVTVEEQVHEVADSLGYLVRNAARLDFDLQQIIQMGHSSGAHDSVISLDGSNYNAVAEITDSPGKIADSTIRGLGTDPKRLQAMSTTHHARAPNAGIFLLLHVHRQGDIRQAVELSAALEAAGTDVALHVFEGEGFEGDMQMLLRLGDPTYPATLVMDNWLKVHVPVTIASA</sequence>
<dbReference type="AlphaFoldDB" id="A0A9W4HY17"/>
<organism evidence="3 4">
    <name type="scientific">Penicillium nalgiovense</name>
    <dbReference type="NCBI Taxonomy" id="60175"/>
    <lineage>
        <taxon>Eukaryota</taxon>
        <taxon>Fungi</taxon>
        <taxon>Dikarya</taxon>
        <taxon>Ascomycota</taxon>
        <taxon>Pezizomycotina</taxon>
        <taxon>Eurotiomycetes</taxon>
        <taxon>Eurotiomycetidae</taxon>
        <taxon>Eurotiales</taxon>
        <taxon>Aspergillaceae</taxon>
        <taxon>Penicillium</taxon>
    </lineage>
</organism>
<evidence type="ECO:0000313" key="4">
    <source>
        <dbReference type="Proteomes" id="UP001153461"/>
    </source>
</evidence>
<proteinExistence type="predicted"/>
<dbReference type="InterPro" id="IPR029058">
    <property type="entry name" value="AB_hydrolase_fold"/>
</dbReference>
<dbReference type="OrthoDB" id="4356721at2759"/>
<comment type="caution">
    <text evidence="3">The sequence shown here is derived from an EMBL/GenBank/DDBJ whole genome shotgun (WGS) entry which is preliminary data.</text>
</comment>
<dbReference type="Gene3D" id="3.40.50.1820">
    <property type="entry name" value="alpha/beta hydrolase"/>
    <property type="match status" value="1"/>
</dbReference>
<dbReference type="GO" id="GO:0017000">
    <property type="term" value="P:antibiotic biosynthetic process"/>
    <property type="evidence" value="ECO:0007669"/>
    <property type="project" value="UniProtKB-ARBA"/>
</dbReference>
<dbReference type="InterPro" id="IPR049492">
    <property type="entry name" value="BD-FAE-like_dom"/>
</dbReference>
<dbReference type="SUPFAM" id="SSF53474">
    <property type="entry name" value="alpha/beta-Hydrolases"/>
    <property type="match status" value="1"/>
</dbReference>
<evidence type="ECO:0000313" key="3">
    <source>
        <dbReference type="EMBL" id="CAG8176179.1"/>
    </source>
</evidence>
<feature type="region of interest" description="Disordered" evidence="1">
    <location>
        <begin position="1"/>
        <end position="27"/>
    </location>
</feature>
<dbReference type="GO" id="GO:0072330">
    <property type="term" value="P:monocarboxylic acid biosynthetic process"/>
    <property type="evidence" value="ECO:0007669"/>
    <property type="project" value="UniProtKB-ARBA"/>
</dbReference>
<accession>A0A9W4HY17</accession>